<dbReference type="PROSITE" id="PS50850">
    <property type="entry name" value="MFS"/>
    <property type="match status" value="1"/>
</dbReference>
<keyword evidence="3 6" id="KW-0812">Transmembrane</keyword>
<dbReference type="PANTHER" id="PTHR23523">
    <property type="match status" value="1"/>
</dbReference>
<feature type="transmembrane region" description="Helical" evidence="6">
    <location>
        <begin position="251"/>
        <end position="270"/>
    </location>
</feature>
<feature type="transmembrane region" description="Helical" evidence="6">
    <location>
        <begin position="49"/>
        <end position="71"/>
    </location>
</feature>
<organism evidence="8 9">
    <name type="scientific">Alicyclobacillus dauci</name>
    <dbReference type="NCBI Taxonomy" id="1475485"/>
    <lineage>
        <taxon>Bacteria</taxon>
        <taxon>Bacillati</taxon>
        <taxon>Bacillota</taxon>
        <taxon>Bacilli</taxon>
        <taxon>Bacillales</taxon>
        <taxon>Alicyclobacillaceae</taxon>
        <taxon>Alicyclobacillus</taxon>
    </lineage>
</organism>
<dbReference type="RefSeq" id="WP_268045057.1">
    <property type="nucleotide sequence ID" value="NZ_CP104064.1"/>
</dbReference>
<feature type="transmembrane region" description="Helical" evidence="6">
    <location>
        <begin position="371"/>
        <end position="390"/>
    </location>
</feature>
<feature type="transmembrane region" description="Helical" evidence="6">
    <location>
        <begin position="83"/>
        <end position="101"/>
    </location>
</feature>
<dbReference type="Gene3D" id="1.20.1250.20">
    <property type="entry name" value="MFS general substrate transporter like domains"/>
    <property type="match status" value="1"/>
</dbReference>
<feature type="transmembrane region" description="Helical" evidence="6">
    <location>
        <begin position="342"/>
        <end position="365"/>
    </location>
</feature>
<evidence type="ECO:0000256" key="3">
    <source>
        <dbReference type="ARBA" id="ARBA00022692"/>
    </source>
</evidence>
<dbReference type="SUPFAM" id="SSF103473">
    <property type="entry name" value="MFS general substrate transporter"/>
    <property type="match status" value="1"/>
</dbReference>
<feature type="transmembrane region" description="Helical" evidence="6">
    <location>
        <begin position="282"/>
        <end position="301"/>
    </location>
</feature>
<dbReference type="PANTHER" id="PTHR23523:SF2">
    <property type="entry name" value="2-NITROIMIDAZOLE TRANSPORTER"/>
    <property type="match status" value="1"/>
</dbReference>
<evidence type="ECO:0000313" key="8">
    <source>
        <dbReference type="EMBL" id="WAH37555.1"/>
    </source>
</evidence>
<gene>
    <name evidence="8" type="ORF">NZD86_03210</name>
</gene>
<dbReference type="InterPro" id="IPR052524">
    <property type="entry name" value="MFS_Cyanate_Porter"/>
</dbReference>
<protein>
    <submittedName>
        <fullName evidence="8">MFS transporter</fullName>
    </submittedName>
</protein>
<feature type="transmembrane region" description="Helical" evidence="6">
    <location>
        <begin position="215"/>
        <end position="239"/>
    </location>
</feature>
<keyword evidence="2" id="KW-0813">Transport</keyword>
<accession>A0ABY6Z470</accession>
<dbReference type="InterPro" id="IPR011701">
    <property type="entry name" value="MFS"/>
</dbReference>
<feature type="transmembrane region" description="Helical" evidence="6">
    <location>
        <begin position="107"/>
        <end position="129"/>
    </location>
</feature>
<evidence type="ECO:0000313" key="9">
    <source>
        <dbReference type="Proteomes" id="UP001164803"/>
    </source>
</evidence>
<dbReference type="EMBL" id="CP104064">
    <property type="protein sequence ID" value="WAH37555.1"/>
    <property type="molecule type" value="Genomic_DNA"/>
</dbReference>
<keyword evidence="5 6" id="KW-0472">Membrane</keyword>
<keyword evidence="9" id="KW-1185">Reference proteome</keyword>
<feature type="transmembrane region" description="Helical" evidence="6">
    <location>
        <begin position="174"/>
        <end position="194"/>
    </location>
</feature>
<dbReference type="Pfam" id="PF07690">
    <property type="entry name" value="MFS_1"/>
    <property type="match status" value="1"/>
</dbReference>
<dbReference type="InterPro" id="IPR020846">
    <property type="entry name" value="MFS_dom"/>
</dbReference>
<dbReference type="CDD" id="cd17339">
    <property type="entry name" value="MFS_NIMT_CynX_like"/>
    <property type="match status" value="1"/>
</dbReference>
<dbReference type="Proteomes" id="UP001164803">
    <property type="component" value="Chromosome"/>
</dbReference>
<evidence type="ECO:0000256" key="2">
    <source>
        <dbReference type="ARBA" id="ARBA00022448"/>
    </source>
</evidence>
<evidence type="ECO:0000256" key="6">
    <source>
        <dbReference type="SAM" id="Phobius"/>
    </source>
</evidence>
<feature type="transmembrane region" description="Helical" evidence="6">
    <location>
        <begin position="141"/>
        <end position="162"/>
    </location>
</feature>
<reference evidence="8" key="1">
    <citation type="submission" date="2022-08" db="EMBL/GenBank/DDBJ databases">
        <title>Alicyclobacillus dauci DSM2870, complete genome.</title>
        <authorList>
            <person name="Wang Q."/>
            <person name="Cai R."/>
            <person name="Wang Z."/>
        </authorList>
    </citation>
    <scope>NUCLEOTIDE SEQUENCE</scope>
    <source>
        <strain evidence="8">DSM 28700</strain>
    </source>
</reference>
<evidence type="ECO:0000256" key="5">
    <source>
        <dbReference type="ARBA" id="ARBA00023136"/>
    </source>
</evidence>
<feature type="transmembrane region" description="Helical" evidence="6">
    <location>
        <begin position="307"/>
        <end position="330"/>
    </location>
</feature>
<evidence type="ECO:0000256" key="4">
    <source>
        <dbReference type="ARBA" id="ARBA00022989"/>
    </source>
</evidence>
<evidence type="ECO:0000256" key="1">
    <source>
        <dbReference type="ARBA" id="ARBA00004651"/>
    </source>
</evidence>
<feature type="domain" description="Major facilitator superfamily (MFS) profile" evidence="7">
    <location>
        <begin position="14"/>
        <end position="392"/>
    </location>
</feature>
<dbReference type="InterPro" id="IPR036259">
    <property type="entry name" value="MFS_trans_sf"/>
</dbReference>
<keyword evidence="4 6" id="KW-1133">Transmembrane helix</keyword>
<sequence>MKNDERDRKVSASKSVLIVIGIILVAFNLRPSLTAVGPLVSSICADLGISNGLAGLITTLPLMAFAVLSPLAPKIGQRVSNEVTILLGLLVLLLGILIRSAGLISTMFIGTACVGLGIAICNVLLPGIVKQRFPNKVGLMTSLYSTSMSVVAAFASGVSIPLARGLGLGWQKALLVWGTLAVVAALCWIPQLLNRRKLEDHRQSHMSHGSLWRSTIAWQVTCFMGLQSFLFYCTIAWLPDILTHGGFSDSTAGWLLFLVQLAGLPATFVTPTLAGRLTDQRLIVVVLGILYFGGMLGILFGGSIGMVSLYTVLVGLGQGSTISLALAFLGLRTASAKQAAELSGMAQSIGYVLAAIGPVLIGVLYDSIHSWTVPIVILLVVIVLMFLAGLGAGCNKYVLAGEHTPVVGKDQDSRY</sequence>
<comment type="subcellular location">
    <subcellularLocation>
        <location evidence="1">Cell membrane</location>
        <topology evidence="1">Multi-pass membrane protein</topology>
    </subcellularLocation>
</comment>
<proteinExistence type="predicted"/>
<evidence type="ECO:0000259" key="7">
    <source>
        <dbReference type="PROSITE" id="PS50850"/>
    </source>
</evidence>
<feature type="transmembrane region" description="Helical" evidence="6">
    <location>
        <begin position="12"/>
        <end position="29"/>
    </location>
</feature>
<name>A0ABY6Z470_9BACL</name>